<dbReference type="EMBL" id="CDMZ01005731">
    <property type="protein sequence ID" value="CEM53836.1"/>
    <property type="molecule type" value="Genomic_DNA"/>
</dbReference>
<dbReference type="VEuPathDB" id="CryptoDB:Cvel_12301"/>
<evidence type="ECO:0000313" key="2">
    <source>
        <dbReference type="EMBL" id="CEM53836.1"/>
    </source>
</evidence>
<name>A0A0G4I9N0_9ALVE</name>
<dbReference type="AlphaFoldDB" id="A0A0G4I9N0"/>
<dbReference type="SUPFAM" id="SSF101447">
    <property type="entry name" value="Formin homology 2 domain (FH2 domain)"/>
    <property type="match status" value="1"/>
</dbReference>
<accession>A0A0G4I9N0</accession>
<protein>
    <submittedName>
        <fullName evidence="2">Uncharacterized protein</fullName>
    </submittedName>
</protein>
<organism evidence="2">
    <name type="scientific">Chromera velia CCMP2878</name>
    <dbReference type="NCBI Taxonomy" id="1169474"/>
    <lineage>
        <taxon>Eukaryota</taxon>
        <taxon>Sar</taxon>
        <taxon>Alveolata</taxon>
        <taxon>Colpodellida</taxon>
        <taxon>Chromeraceae</taxon>
        <taxon>Chromera</taxon>
    </lineage>
</organism>
<feature type="region of interest" description="Disordered" evidence="1">
    <location>
        <begin position="225"/>
        <end position="340"/>
    </location>
</feature>
<feature type="compositionally biased region" description="Pro residues" evidence="1">
    <location>
        <begin position="14"/>
        <end position="28"/>
    </location>
</feature>
<reference evidence="2" key="1">
    <citation type="submission" date="2014-11" db="EMBL/GenBank/DDBJ databases">
        <authorList>
            <person name="Otto D Thomas"/>
            <person name="Naeem Raeece"/>
        </authorList>
    </citation>
    <scope>NUCLEOTIDE SEQUENCE</scope>
</reference>
<gene>
    <name evidence="2" type="ORF">Cvel_12301</name>
</gene>
<feature type="region of interest" description="Disordered" evidence="1">
    <location>
        <begin position="1"/>
        <end position="28"/>
    </location>
</feature>
<feature type="compositionally biased region" description="Low complexity" evidence="1">
    <location>
        <begin position="256"/>
        <end position="278"/>
    </location>
</feature>
<evidence type="ECO:0000256" key="1">
    <source>
        <dbReference type="SAM" id="MobiDB-lite"/>
    </source>
</evidence>
<proteinExistence type="predicted"/>
<sequence>MDLFGQPNFTGVVPLPPPPPPPPPPPAPSLAFHQIQSVPLLPAHAMPRSLHLNSIFPFAPADALVPLGGDEQGGIVLDGEDDRRLTVDDEIMEDADDALAAAAAAGEMNDRSNFLFEDESDEQSRGVLHSSLLHSGEEARGAAPAAAASSFGAASGLGLQGFFGRSSASLHQRSRAKEAQAAPLSFFQPKAPVVEGSLEQGERERGKRDSVASLFTPFDWWQQQQQSVIPNQRRQDLSSKKKRAQQPLPADMQKMSPLPSVASVPSASRKASAARGPPMGLESEKRPPVPPVSRKTPPPPPKSTADRTVISQPTVPAAGSVSKKEGGGTKGVPENESIDYPREIKRLDELRVLFTLVRLVRGDAKKFVAAVQAAKKHFKSRTNPHPT</sequence>
<feature type="compositionally biased region" description="Pro residues" evidence="1">
    <location>
        <begin position="288"/>
        <end position="302"/>
    </location>
</feature>